<keyword evidence="8 11" id="KW-1133">Transmembrane helix</keyword>
<evidence type="ECO:0000256" key="8">
    <source>
        <dbReference type="ARBA" id="ARBA00022989"/>
    </source>
</evidence>
<dbReference type="GO" id="GO:0034775">
    <property type="term" value="P:glutathione transmembrane transport"/>
    <property type="evidence" value="ECO:0007669"/>
    <property type="project" value="InterPro"/>
</dbReference>
<feature type="transmembrane region" description="Helical" evidence="11">
    <location>
        <begin position="268"/>
        <end position="289"/>
    </location>
</feature>
<dbReference type="GO" id="GO:0045454">
    <property type="term" value="P:cell redox homeostasis"/>
    <property type="evidence" value="ECO:0007669"/>
    <property type="project" value="InterPro"/>
</dbReference>
<evidence type="ECO:0000256" key="11">
    <source>
        <dbReference type="SAM" id="Phobius"/>
    </source>
</evidence>
<dbReference type="InterPro" id="IPR014223">
    <property type="entry name" value="ABC_CydC/D"/>
</dbReference>
<evidence type="ECO:0000259" key="12">
    <source>
        <dbReference type="PROSITE" id="PS50893"/>
    </source>
</evidence>
<evidence type="ECO:0000313" key="15">
    <source>
        <dbReference type="Proteomes" id="UP000319213"/>
    </source>
</evidence>
<keyword evidence="7 14" id="KW-0067">ATP-binding</keyword>
<dbReference type="SMART" id="SM00382">
    <property type="entry name" value="AAA"/>
    <property type="match status" value="1"/>
</dbReference>
<dbReference type="PANTHER" id="PTHR43394:SF1">
    <property type="entry name" value="ATP-BINDING CASSETTE SUB-FAMILY B MEMBER 10, MITOCHONDRIAL"/>
    <property type="match status" value="1"/>
</dbReference>
<dbReference type="PROSITE" id="PS00211">
    <property type="entry name" value="ABC_TRANSPORTER_1"/>
    <property type="match status" value="1"/>
</dbReference>
<dbReference type="RefSeq" id="WP_142262284.1">
    <property type="nucleotide sequence ID" value="NZ_BMPV01000002.1"/>
</dbReference>
<dbReference type="AlphaFoldDB" id="A0A543IQB4"/>
<protein>
    <submittedName>
        <fullName evidence="14">ATP-binding cassette subfamily B protein/ATP-binding cassette subfamily C protein</fullName>
    </submittedName>
</protein>
<keyword evidence="15" id="KW-1185">Reference proteome</keyword>
<dbReference type="PANTHER" id="PTHR43394">
    <property type="entry name" value="ATP-DEPENDENT PERMEASE MDL1, MITOCHONDRIAL"/>
    <property type="match status" value="1"/>
</dbReference>
<dbReference type="PROSITE" id="PS50929">
    <property type="entry name" value="ABC_TM1F"/>
    <property type="match status" value="1"/>
</dbReference>
<evidence type="ECO:0000256" key="1">
    <source>
        <dbReference type="ARBA" id="ARBA00004429"/>
    </source>
</evidence>
<evidence type="ECO:0000256" key="10">
    <source>
        <dbReference type="ARBA" id="ARBA00023455"/>
    </source>
</evidence>
<dbReference type="SUPFAM" id="SSF52540">
    <property type="entry name" value="P-loop containing nucleoside triphosphate hydrolases"/>
    <property type="match status" value="1"/>
</dbReference>
<evidence type="ECO:0000256" key="7">
    <source>
        <dbReference type="ARBA" id="ARBA00022840"/>
    </source>
</evidence>
<feature type="transmembrane region" description="Helical" evidence="11">
    <location>
        <begin position="52"/>
        <end position="72"/>
    </location>
</feature>
<sequence length="580" mass="61362">MLALTKLLGPHRWLLLAAVLSGIAHHLVVLASAGVGAWVVSHAITGASADELRGGLIALGLLLPLLAVTPWLESYLAHVAAFRVLADVRGQVYAAFDRLAPGYLLQRRSGDLGSAAIADVEQLELWFAHTLSPLVSAATVPVAALTALAVFHPALALALAPALVALALVPAWLRRRAQAQGAELRARLGELNAEAVDTIQGLRELITSGAGERQLDRLAVQDGRLLEAKLAHARRSGLEHAVTNALTTIGLLAVLLTAALLVTSGGLAATFFPVAVVLAATTFAPVVAVTDVARDVNLVLAAAERIMTILTTPPPVTDRVTTPPPGPIEPRVNFTNVRFRYGPALPDAVTDITFDIAPGETVALVGHSGAGKSTCASLLMRLWDVDAGSITIGGHDIRDFPQDDLRRLITLVPQDVHLFDIPLIENIRLGRPEATRDEVIAAARAAQADEFIRGLPDGYDTLPGELGARLSGGQRQRIAIARAILKDAPILIMDEAVSNLDTESEQEVAAAMASVRRDRTTLIIAHRLSTILTADRIVVLENGRVAGIGTHQELIERPGPYTRLMAAQLTGSGRAWPPDA</sequence>
<dbReference type="NCBIfam" id="TIGR02868">
    <property type="entry name" value="CydC"/>
    <property type="match status" value="1"/>
</dbReference>
<dbReference type="EMBL" id="VFPQ01000002">
    <property type="protein sequence ID" value="TQM72758.1"/>
    <property type="molecule type" value="Genomic_DNA"/>
</dbReference>
<evidence type="ECO:0000256" key="6">
    <source>
        <dbReference type="ARBA" id="ARBA00022741"/>
    </source>
</evidence>
<feature type="domain" description="ABC transmembrane type-1" evidence="13">
    <location>
        <begin position="16"/>
        <end position="298"/>
    </location>
</feature>
<dbReference type="Proteomes" id="UP000319213">
    <property type="component" value="Unassembled WGS sequence"/>
</dbReference>
<accession>A0A543IQB4</accession>
<dbReference type="InterPro" id="IPR027417">
    <property type="entry name" value="P-loop_NTPase"/>
</dbReference>
<evidence type="ECO:0000256" key="4">
    <source>
        <dbReference type="ARBA" id="ARBA00022519"/>
    </source>
</evidence>
<feature type="transmembrane region" description="Helical" evidence="11">
    <location>
        <begin position="12"/>
        <end position="40"/>
    </location>
</feature>
<feature type="transmembrane region" description="Helical" evidence="11">
    <location>
        <begin position="241"/>
        <end position="262"/>
    </location>
</feature>
<keyword evidence="9 11" id="KW-0472">Membrane</keyword>
<evidence type="ECO:0000256" key="9">
    <source>
        <dbReference type="ARBA" id="ARBA00023136"/>
    </source>
</evidence>
<organism evidence="14 15">
    <name type="scientific">Thermopolyspora flexuosa</name>
    <dbReference type="NCBI Taxonomy" id="103836"/>
    <lineage>
        <taxon>Bacteria</taxon>
        <taxon>Bacillati</taxon>
        <taxon>Actinomycetota</taxon>
        <taxon>Actinomycetes</taxon>
        <taxon>Streptosporangiales</taxon>
        <taxon>Streptosporangiaceae</taxon>
        <taxon>Thermopolyspora</taxon>
    </lineage>
</organism>
<dbReference type="Gene3D" id="3.40.50.300">
    <property type="entry name" value="P-loop containing nucleotide triphosphate hydrolases"/>
    <property type="match status" value="1"/>
</dbReference>
<evidence type="ECO:0000256" key="3">
    <source>
        <dbReference type="ARBA" id="ARBA00022475"/>
    </source>
</evidence>
<dbReference type="Gene3D" id="1.20.1560.10">
    <property type="entry name" value="ABC transporter type 1, transmembrane domain"/>
    <property type="match status" value="1"/>
</dbReference>
<feature type="domain" description="ABC transporter" evidence="12">
    <location>
        <begin position="332"/>
        <end position="567"/>
    </location>
</feature>
<keyword evidence="5 11" id="KW-0812">Transmembrane</keyword>
<dbReference type="SUPFAM" id="SSF90123">
    <property type="entry name" value="ABC transporter transmembrane region"/>
    <property type="match status" value="1"/>
</dbReference>
<dbReference type="InterPro" id="IPR011527">
    <property type="entry name" value="ABC1_TM_dom"/>
</dbReference>
<dbReference type="GO" id="GO:0016887">
    <property type="term" value="F:ATP hydrolysis activity"/>
    <property type="evidence" value="ECO:0007669"/>
    <property type="project" value="InterPro"/>
</dbReference>
<name>A0A543IQB4_9ACTN</name>
<keyword evidence="6" id="KW-0547">Nucleotide-binding</keyword>
<evidence type="ECO:0000256" key="5">
    <source>
        <dbReference type="ARBA" id="ARBA00022692"/>
    </source>
</evidence>
<comment type="similarity">
    <text evidence="10">Belongs to the ABC transporter superfamily. Siderophore-Fe(3+) uptake transporter (SIUT) (TC 3.A.1.21) family.</text>
</comment>
<dbReference type="InterPro" id="IPR017871">
    <property type="entry name" value="ABC_transporter-like_CS"/>
</dbReference>
<dbReference type="OrthoDB" id="9806127at2"/>
<dbReference type="InterPro" id="IPR003593">
    <property type="entry name" value="AAA+_ATPase"/>
</dbReference>
<dbReference type="InterPro" id="IPR003439">
    <property type="entry name" value="ABC_transporter-like_ATP-bd"/>
</dbReference>
<keyword evidence="4" id="KW-0997">Cell inner membrane</keyword>
<dbReference type="PROSITE" id="PS50893">
    <property type="entry name" value="ABC_TRANSPORTER_2"/>
    <property type="match status" value="1"/>
</dbReference>
<feature type="transmembrane region" description="Helical" evidence="11">
    <location>
        <begin position="142"/>
        <end position="169"/>
    </location>
</feature>
<comment type="caution">
    <text evidence="14">The sequence shown here is derived from an EMBL/GenBank/DDBJ whole genome shotgun (WGS) entry which is preliminary data.</text>
</comment>
<dbReference type="Pfam" id="PF00664">
    <property type="entry name" value="ABC_membrane"/>
    <property type="match status" value="1"/>
</dbReference>
<dbReference type="FunFam" id="3.40.50.300:FF:000221">
    <property type="entry name" value="Multidrug ABC transporter ATP-binding protein"/>
    <property type="match status" value="1"/>
</dbReference>
<dbReference type="GO" id="GO:0015421">
    <property type="term" value="F:ABC-type oligopeptide transporter activity"/>
    <property type="evidence" value="ECO:0007669"/>
    <property type="project" value="TreeGrafter"/>
</dbReference>
<dbReference type="Pfam" id="PF00005">
    <property type="entry name" value="ABC_tran"/>
    <property type="match status" value="1"/>
</dbReference>
<dbReference type="InterPro" id="IPR036640">
    <property type="entry name" value="ABC1_TM_sf"/>
</dbReference>
<dbReference type="InterPro" id="IPR039421">
    <property type="entry name" value="Type_1_exporter"/>
</dbReference>
<dbReference type="GO" id="GO:0005886">
    <property type="term" value="C:plasma membrane"/>
    <property type="evidence" value="ECO:0007669"/>
    <property type="project" value="UniProtKB-SubCell"/>
</dbReference>
<comment type="subcellular location">
    <subcellularLocation>
        <location evidence="1">Cell inner membrane</location>
        <topology evidence="1">Multi-pass membrane protein</topology>
    </subcellularLocation>
</comment>
<evidence type="ECO:0000259" key="13">
    <source>
        <dbReference type="PROSITE" id="PS50929"/>
    </source>
</evidence>
<gene>
    <name evidence="14" type="ORF">FHX40_4915</name>
</gene>
<evidence type="ECO:0000313" key="14">
    <source>
        <dbReference type="EMBL" id="TQM72758.1"/>
    </source>
</evidence>
<proteinExistence type="inferred from homology"/>
<dbReference type="GO" id="GO:0005524">
    <property type="term" value="F:ATP binding"/>
    <property type="evidence" value="ECO:0007669"/>
    <property type="project" value="UniProtKB-KW"/>
</dbReference>
<keyword evidence="2" id="KW-0813">Transport</keyword>
<keyword evidence="3" id="KW-1003">Cell membrane</keyword>
<reference evidence="14 15" key="1">
    <citation type="submission" date="2019-06" db="EMBL/GenBank/DDBJ databases">
        <title>Sequencing the genomes of 1000 actinobacteria strains.</title>
        <authorList>
            <person name="Klenk H.-P."/>
        </authorList>
    </citation>
    <scope>NUCLEOTIDE SEQUENCE [LARGE SCALE GENOMIC DNA]</scope>
    <source>
        <strain evidence="14 15">DSM 43186</strain>
    </source>
</reference>
<evidence type="ECO:0000256" key="2">
    <source>
        <dbReference type="ARBA" id="ARBA00022448"/>
    </source>
</evidence>